<organism evidence="3 4">
    <name type="scientific">Streptomyces cinerochromogenes</name>
    <dbReference type="NCBI Taxonomy" id="66422"/>
    <lineage>
        <taxon>Bacteria</taxon>
        <taxon>Bacillati</taxon>
        <taxon>Actinomycetota</taxon>
        <taxon>Actinomycetes</taxon>
        <taxon>Kitasatosporales</taxon>
        <taxon>Streptomycetaceae</taxon>
        <taxon>Streptomyces</taxon>
    </lineage>
</organism>
<name>A0ABW7B507_9ACTN</name>
<evidence type="ECO:0000259" key="2">
    <source>
        <dbReference type="Pfam" id="PF19631"/>
    </source>
</evidence>
<proteinExistence type="predicted"/>
<evidence type="ECO:0000313" key="4">
    <source>
        <dbReference type="Proteomes" id="UP001604267"/>
    </source>
</evidence>
<reference evidence="3 4" key="1">
    <citation type="submission" date="2024-10" db="EMBL/GenBank/DDBJ databases">
        <title>The Natural Products Discovery Center: Release of the First 8490 Sequenced Strains for Exploring Actinobacteria Biosynthetic Diversity.</title>
        <authorList>
            <person name="Kalkreuter E."/>
            <person name="Kautsar S.A."/>
            <person name="Yang D."/>
            <person name="Bader C.D."/>
            <person name="Teijaro C.N."/>
            <person name="Fluegel L."/>
            <person name="Davis C.M."/>
            <person name="Simpson J.R."/>
            <person name="Lauterbach L."/>
            <person name="Steele A.D."/>
            <person name="Gui C."/>
            <person name="Meng S."/>
            <person name="Li G."/>
            <person name="Viehrig K."/>
            <person name="Ye F."/>
            <person name="Su P."/>
            <person name="Kiefer A.F."/>
            <person name="Nichols A."/>
            <person name="Cepeda A.J."/>
            <person name="Yan W."/>
            <person name="Fan B."/>
            <person name="Jiang Y."/>
            <person name="Adhikari A."/>
            <person name="Zheng C.-J."/>
            <person name="Schuster L."/>
            <person name="Cowan T.M."/>
            <person name="Smanski M.J."/>
            <person name="Chevrette M.G."/>
            <person name="De Carvalho L.P.S."/>
            <person name="Shen B."/>
        </authorList>
    </citation>
    <scope>NUCLEOTIDE SEQUENCE [LARGE SCALE GENOMIC DNA]</scope>
    <source>
        <strain evidence="3 4">NPDC048320</strain>
    </source>
</reference>
<comment type="caution">
    <text evidence="3">The sequence shown here is derived from an EMBL/GenBank/DDBJ whole genome shotgun (WGS) entry which is preliminary data.</text>
</comment>
<accession>A0ABW7B507</accession>
<evidence type="ECO:0000313" key="3">
    <source>
        <dbReference type="EMBL" id="MFG3012257.1"/>
    </source>
</evidence>
<keyword evidence="4" id="KW-1185">Reference proteome</keyword>
<dbReference type="Proteomes" id="UP001604267">
    <property type="component" value="Unassembled WGS sequence"/>
</dbReference>
<feature type="compositionally biased region" description="Polar residues" evidence="1">
    <location>
        <begin position="71"/>
        <end position="80"/>
    </location>
</feature>
<protein>
    <submittedName>
        <fullName evidence="3">Trypco2 family protein</fullName>
    </submittedName>
</protein>
<feature type="region of interest" description="Disordered" evidence="1">
    <location>
        <begin position="71"/>
        <end position="109"/>
    </location>
</feature>
<dbReference type="EMBL" id="JBICYV010000008">
    <property type="protein sequence ID" value="MFG3012257.1"/>
    <property type="molecule type" value="Genomic_DNA"/>
</dbReference>
<dbReference type="RefSeq" id="WP_392818264.1">
    <property type="nucleotide sequence ID" value="NZ_JBICYV010000008.1"/>
</dbReference>
<gene>
    <name evidence="3" type="ORF">ACGFZB_17715</name>
</gene>
<dbReference type="InterPro" id="IPR045608">
    <property type="entry name" value="Trypco2"/>
</dbReference>
<sequence length="109" mass="11408">MQIELADAVAALRNELLAAVARGADPNLTFKVGPVELEFAVELREDDKVKGGLKAWVISAGLETGTAHGTTQRVKVTLTPQGPDGKDLMVRGSAGRPEGPGDVTGYIEP</sequence>
<dbReference type="Pfam" id="PF19631">
    <property type="entry name" value="Trypco2"/>
    <property type="match status" value="1"/>
</dbReference>
<feature type="domain" description="Trypsin-co-occurring" evidence="2">
    <location>
        <begin position="3"/>
        <end position="80"/>
    </location>
</feature>
<evidence type="ECO:0000256" key="1">
    <source>
        <dbReference type="SAM" id="MobiDB-lite"/>
    </source>
</evidence>